<evidence type="ECO:0000256" key="3">
    <source>
        <dbReference type="ARBA" id="ARBA00048707"/>
    </source>
</evidence>
<comment type="catalytic activity">
    <reaction evidence="3">
        <text>an N-acyl-L-alpha-aminoacyl-tRNA + H2O = an N-acyl-L-amino acid + a tRNA + H(+)</text>
        <dbReference type="Rhea" id="RHEA:54448"/>
        <dbReference type="Rhea" id="RHEA-COMP:10123"/>
        <dbReference type="Rhea" id="RHEA-COMP:13883"/>
        <dbReference type="ChEBI" id="CHEBI:15377"/>
        <dbReference type="ChEBI" id="CHEBI:15378"/>
        <dbReference type="ChEBI" id="CHEBI:59874"/>
        <dbReference type="ChEBI" id="CHEBI:78442"/>
        <dbReference type="ChEBI" id="CHEBI:138191"/>
        <dbReference type="EC" id="3.1.1.29"/>
    </reaction>
</comment>
<dbReference type="Pfam" id="PF01981">
    <property type="entry name" value="PTH2"/>
    <property type="match status" value="1"/>
</dbReference>
<dbReference type="Gene3D" id="3.40.1490.10">
    <property type="entry name" value="Bit1"/>
    <property type="match status" value="1"/>
</dbReference>
<organism evidence="5 6">
    <name type="scientific">Daedalea quercina L-15889</name>
    <dbReference type="NCBI Taxonomy" id="1314783"/>
    <lineage>
        <taxon>Eukaryota</taxon>
        <taxon>Fungi</taxon>
        <taxon>Dikarya</taxon>
        <taxon>Basidiomycota</taxon>
        <taxon>Agaricomycotina</taxon>
        <taxon>Agaricomycetes</taxon>
        <taxon>Polyporales</taxon>
        <taxon>Fomitopsis</taxon>
    </lineage>
</organism>
<keyword evidence="2 5" id="KW-0378">Hydrolase</keyword>
<dbReference type="SUPFAM" id="SSF102462">
    <property type="entry name" value="Peptidyl-tRNA hydrolase II"/>
    <property type="match status" value="1"/>
</dbReference>
<dbReference type="GO" id="GO:0004045">
    <property type="term" value="F:peptidyl-tRNA hydrolase activity"/>
    <property type="evidence" value="ECO:0007669"/>
    <property type="project" value="UniProtKB-EC"/>
</dbReference>
<dbReference type="AlphaFoldDB" id="A0A165SPE7"/>
<dbReference type="InterPro" id="IPR002833">
    <property type="entry name" value="PTH2"/>
</dbReference>
<protein>
    <recommendedName>
        <fullName evidence="1">peptidyl-tRNA hydrolase</fullName>
        <ecNumber evidence="1">3.1.1.29</ecNumber>
    </recommendedName>
</protein>
<evidence type="ECO:0000256" key="2">
    <source>
        <dbReference type="ARBA" id="ARBA00022801"/>
    </source>
</evidence>
<dbReference type="PANTHER" id="PTHR46194:SF1">
    <property type="entry name" value="PEPTIDYL-TRNA HYDROLASE PTRHD1-RELATED"/>
    <property type="match status" value="1"/>
</dbReference>
<proteinExistence type="predicted"/>
<dbReference type="EMBL" id="KV429041">
    <property type="protein sequence ID" value="KZT72296.1"/>
    <property type="molecule type" value="Genomic_DNA"/>
</dbReference>
<evidence type="ECO:0000256" key="1">
    <source>
        <dbReference type="ARBA" id="ARBA00013260"/>
    </source>
</evidence>
<sequence>MASETQQADSHARGSACTAPASHRVPDSGKTSPEVQPVIMQIVVRRDLLDTPGWGVGPLMAQVAHATAAVLHETHDLPETKAYLDDLKNMRKAVLQIADKKGIEKLAALLSSADPPIPHHLWVEQPENEPSCLALAPNRRESRVKKALDKSGCRLWKG</sequence>
<dbReference type="InterPro" id="IPR042237">
    <property type="entry name" value="PTRHD1"/>
</dbReference>
<accession>A0A165SPE7</accession>
<dbReference type="InterPro" id="IPR023476">
    <property type="entry name" value="Pep_tRNA_hydro_II_dom_sf"/>
</dbReference>
<evidence type="ECO:0000313" key="6">
    <source>
        <dbReference type="Proteomes" id="UP000076727"/>
    </source>
</evidence>
<evidence type="ECO:0000313" key="5">
    <source>
        <dbReference type="EMBL" id="KZT72296.1"/>
    </source>
</evidence>
<dbReference type="OrthoDB" id="201213at2759"/>
<keyword evidence="6" id="KW-1185">Reference proteome</keyword>
<reference evidence="5 6" key="1">
    <citation type="journal article" date="2016" name="Mol. Biol. Evol.">
        <title>Comparative Genomics of Early-Diverging Mushroom-Forming Fungi Provides Insights into the Origins of Lignocellulose Decay Capabilities.</title>
        <authorList>
            <person name="Nagy L.G."/>
            <person name="Riley R."/>
            <person name="Tritt A."/>
            <person name="Adam C."/>
            <person name="Daum C."/>
            <person name="Floudas D."/>
            <person name="Sun H."/>
            <person name="Yadav J.S."/>
            <person name="Pangilinan J."/>
            <person name="Larsson K.H."/>
            <person name="Matsuura K."/>
            <person name="Barry K."/>
            <person name="Labutti K."/>
            <person name="Kuo R."/>
            <person name="Ohm R.A."/>
            <person name="Bhattacharya S.S."/>
            <person name="Shirouzu T."/>
            <person name="Yoshinaga Y."/>
            <person name="Martin F.M."/>
            <person name="Grigoriev I.V."/>
            <person name="Hibbett D.S."/>
        </authorList>
    </citation>
    <scope>NUCLEOTIDE SEQUENCE [LARGE SCALE GENOMIC DNA]</scope>
    <source>
        <strain evidence="5 6">L-15889</strain>
    </source>
</reference>
<dbReference type="PANTHER" id="PTHR46194">
    <property type="entry name" value="PEPTIDYL-TRNA HYDROLASE PTRHD1-RELATED"/>
    <property type="match status" value="1"/>
</dbReference>
<dbReference type="Proteomes" id="UP000076727">
    <property type="component" value="Unassembled WGS sequence"/>
</dbReference>
<feature type="region of interest" description="Disordered" evidence="4">
    <location>
        <begin position="1"/>
        <end position="33"/>
    </location>
</feature>
<evidence type="ECO:0000256" key="4">
    <source>
        <dbReference type="SAM" id="MobiDB-lite"/>
    </source>
</evidence>
<name>A0A165SPE7_9APHY</name>
<gene>
    <name evidence="5" type="ORF">DAEQUDRAFT_722966</name>
</gene>
<dbReference type="EC" id="3.1.1.29" evidence="1"/>